<organism evidence="3 4">
    <name type="scientific">Pseudoduganella namucuonensis</name>
    <dbReference type="NCBI Taxonomy" id="1035707"/>
    <lineage>
        <taxon>Bacteria</taxon>
        <taxon>Pseudomonadati</taxon>
        <taxon>Pseudomonadota</taxon>
        <taxon>Betaproteobacteria</taxon>
        <taxon>Burkholderiales</taxon>
        <taxon>Oxalobacteraceae</taxon>
        <taxon>Telluria group</taxon>
        <taxon>Pseudoduganella</taxon>
    </lineage>
</organism>
<dbReference type="EMBL" id="FPBO01000040">
    <property type="protein sequence ID" value="SFV13794.1"/>
    <property type="molecule type" value="Genomic_DNA"/>
</dbReference>
<dbReference type="GO" id="GO:0030288">
    <property type="term" value="C:outer membrane-bounded periplasmic space"/>
    <property type="evidence" value="ECO:0007669"/>
    <property type="project" value="TreeGrafter"/>
</dbReference>
<name>A0A1I7LVR4_9BURK</name>
<dbReference type="InterPro" id="IPR026045">
    <property type="entry name" value="Ferric-bd"/>
</dbReference>
<dbReference type="Pfam" id="PF13343">
    <property type="entry name" value="SBP_bac_6"/>
    <property type="match status" value="1"/>
</dbReference>
<dbReference type="PANTHER" id="PTHR30006:SF2">
    <property type="entry name" value="ABC TRANSPORTER SUBSTRATE-BINDING PROTEIN"/>
    <property type="match status" value="1"/>
</dbReference>
<keyword evidence="1 2" id="KW-0732">Signal</keyword>
<dbReference type="GO" id="GO:0015888">
    <property type="term" value="P:thiamine transport"/>
    <property type="evidence" value="ECO:0007669"/>
    <property type="project" value="TreeGrafter"/>
</dbReference>
<dbReference type="CDD" id="cd13544">
    <property type="entry name" value="PBP2_Fbp_like_1"/>
    <property type="match status" value="1"/>
</dbReference>
<evidence type="ECO:0000256" key="2">
    <source>
        <dbReference type="SAM" id="SignalP"/>
    </source>
</evidence>
<feature type="signal peptide" evidence="2">
    <location>
        <begin position="1"/>
        <end position="23"/>
    </location>
</feature>
<reference evidence="4" key="1">
    <citation type="submission" date="2016-10" db="EMBL/GenBank/DDBJ databases">
        <authorList>
            <person name="Varghese N."/>
            <person name="Submissions S."/>
        </authorList>
    </citation>
    <scope>NUCLEOTIDE SEQUENCE [LARGE SCALE GENOMIC DNA]</scope>
    <source>
        <strain evidence="4">CGMCC 1.11014</strain>
    </source>
</reference>
<evidence type="ECO:0000256" key="1">
    <source>
        <dbReference type="ARBA" id="ARBA00022729"/>
    </source>
</evidence>
<dbReference type="Gene3D" id="3.40.190.10">
    <property type="entry name" value="Periplasmic binding protein-like II"/>
    <property type="match status" value="2"/>
</dbReference>
<dbReference type="PIRSF" id="PIRSF002825">
    <property type="entry name" value="CfbpA"/>
    <property type="match status" value="1"/>
</dbReference>
<evidence type="ECO:0000313" key="3">
    <source>
        <dbReference type="EMBL" id="SFV13794.1"/>
    </source>
</evidence>
<dbReference type="AlphaFoldDB" id="A0A1I7LVR4"/>
<dbReference type="Proteomes" id="UP000199391">
    <property type="component" value="Unassembled WGS sequence"/>
</dbReference>
<dbReference type="SUPFAM" id="SSF53850">
    <property type="entry name" value="Periplasmic binding protein-like II"/>
    <property type="match status" value="1"/>
</dbReference>
<dbReference type="RefSeq" id="WP_093559646.1">
    <property type="nucleotide sequence ID" value="NZ_FPBO01000040.1"/>
</dbReference>
<keyword evidence="4" id="KW-1185">Reference proteome</keyword>
<feature type="chain" id="PRO_5011573505" evidence="2">
    <location>
        <begin position="24"/>
        <end position="343"/>
    </location>
</feature>
<sequence length="343" mass="36685">MKPSLSRLALPALLASVAAPALAADAGSLNIICGVQAEWCSLVQTTFSRTTGIKVNLVAKGGGEALAQISAESANPKTDVWFGGTGDPHLQAAEKDLTLAYQSPNINLLRDWAVNQAKQSGYKTVGIYSGPLGIAYNTELLAKKKLAAPLCWTDLIQPQYKGEVQMANPNSSGTAYMAIATLVQITGEDKAFEYLKALHKNISQYPRSGSGPLKNVSHGENTIAVGWIHDVPGEVMQGFPVKSAAPCEGTGYEVGSMSIVKGARNLANAKKFYDWALTAPAQELGLAAKQFQLPANTAAKVDPRVPDVKRIKLINYDFAKYGKAAERKRLLERWEKEVNGGAN</sequence>
<accession>A0A1I7LVR4</accession>
<dbReference type="GO" id="GO:0030976">
    <property type="term" value="F:thiamine pyrophosphate binding"/>
    <property type="evidence" value="ECO:0007669"/>
    <property type="project" value="TreeGrafter"/>
</dbReference>
<dbReference type="STRING" id="1035707.SAMN05216552_104010"/>
<gene>
    <name evidence="3" type="ORF">SAMN05216552_104010</name>
</gene>
<evidence type="ECO:0000313" key="4">
    <source>
        <dbReference type="Proteomes" id="UP000199391"/>
    </source>
</evidence>
<protein>
    <submittedName>
        <fullName evidence="3">Iron(III) transport system substrate-binding protein</fullName>
    </submittedName>
</protein>
<proteinExistence type="predicted"/>
<dbReference type="GO" id="GO:0030975">
    <property type="term" value="F:thiamine binding"/>
    <property type="evidence" value="ECO:0007669"/>
    <property type="project" value="TreeGrafter"/>
</dbReference>
<dbReference type="PANTHER" id="PTHR30006">
    <property type="entry name" value="THIAMINE-BINDING PERIPLASMIC PROTEIN-RELATED"/>
    <property type="match status" value="1"/>
</dbReference>
<dbReference type="OrthoDB" id="366726at2"/>